<feature type="binding site" evidence="3">
    <location>
        <position position="47"/>
    </location>
    <ligand>
        <name>a divalent metal cation</name>
        <dbReference type="ChEBI" id="CHEBI:60240"/>
    </ligand>
</feature>
<proteinExistence type="inferred from homology"/>
<accession>A0A2K3UVZ3</accession>
<dbReference type="AlphaFoldDB" id="A0A2K3UVZ3"/>
<dbReference type="Pfam" id="PF05163">
    <property type="entry name" value="DinB"/>
    <property type="match status" value="1"/>
</dbReference>
<dbReference type="Proteomes" id="UP000236379">
    <property type="component" value="Unassembled WGS sequence"/>
</dbReference>
<dbReference type="GO" id="GO:0046872">
    <property type="term" value="F:metal ion binding"/>
    <property type="evidence" value="ECO:0007669"/>
    <property type="project" value="UniProtKB-KW"/>
</dbReference>
<feature type="binding site" evidence="3">
    <location>
        <position position="128"/>
    </location>
    <ligand>
        <name>a divalent metal cation</name>
        <dbReference type="ChEBI" id="CHEBI:60240"/>
    </ligand>
</feature>
<evidence type="ECO:0000313" key="5">
    <source>
        <dbReference type="Proteomes" id="UP000236379"/>
    </source>
</evidence>
<organism evidence="4 5">
    <name type="scientific">Deinococcus koreensis</name>
    <dbReference type="NCBI Taxonomy" id="2054903"/>
    <lineage>
        <taxon>Bacteria</taxon>
        <taxon>Thermotogati</taxon>
        <taxon>Deinococcota</taxon>
        <taxon>Deinococci</taxon>
        <taxon>Deinococcales</taxon>
        <taxon>Deinococcaceae</taxon>
        <taxon>Deinococcus</taxon>
    </lineage>
</organism>
<evidence type="ECO:0000256" key="1">
    <source>
        <dbReference type="ARBA" id="ARBA00008635"/>
    </source>
</evidence>
<feature type="binding site" evidence="3">
    <location>
        <position position="124"/>
    </location>
    <ligand>
        <name>a divalent metal cation</name>
        <dbReference type="ChEBI" id="CHEBI:60240"/>
    </ligand>
</feature>
<gene>
    <name evidence="4" type="ORF">CVO96_04375</name>
</gene>
<protein>
    <submittedName>
        <fullName evidence="4">DinB family protein</fullName>
    </submittedName>
</protein>
<dbReference type="EMBL" id="PPPD01000001">
    <property type="protein sequence ID" value="PNY80701.1"/>
    <property type="molecule type" value="Genomic_DNA"/>
</dbReference>
<reference evidence="4 5" key="1">
    <citation type="submission" date="2018-01" db="EMBL/GenBank/DDBJ databases">
        <title>Deinococcus koreensis sp. nov., a radiation-resistant bacterium isolated from river water.</title>
        <authorList>
            <person name="Choi A."/>
        </authorList>
    </citation>
    <scope>NUCLEOTIDE SEQUENCE [LARGE SCALE GENOMIC DNA]</scope>
    <source>
        <strain evidence="4 5">SJW1-2</strain>
    </source>
</reference>
<name>A0A2K3UVZ3_9DEIO</name>
<dbReference type="InterPro" id="IPR007837">
    <property type="entry name" value="DinB"/>
</dbReference>
<sequence length="149" mass="16416">MSQATRYARAFQSHRGALIDLYGQLPEEQGGFAAWDEGMSFVRLADHLSASVNRIPAMLQGQKPDAPGAPSTGLTDARARLQSTQDAFVSTVLALSDDDLQRSIPAFGGREMPVWMLLEFITQHEAHHKGQAWMMARMVGVTPPMFVKM</sequence>
<comment type="similarity">
    <text evidence="1">Belongs to the DinB family.</text>
</comment>
<keyword evidence="2 3" id="KW-0479">Metal-binding</keyword>
<evidence type="ECO:0000256" key="2">
    <source>
        <dbReference type="ARBA" id="ARBA00022723"/>
    </source>
</evidence>
<dbReference type="OrthoDB" id="119432at2"/>
<comment type="caution">
    <text evidence="4">The sequence shown here is derived from an EMBL/GenBank/DDBJ whole genome shotgun (WGS) entry which is preliminary data.</text>
</comment>
<evidence type="ECO:0000313" key="4">
    <source>
        <dbReference type="EMBL" id="PNY80701.1"/>
    </source>
</evidence>
<dbReference type="SUPFAM" id="SSF109854">
    <property type="entry name" value="DinB/YfiT-like putative metalloenzymes"/>
    <property type="match status" value="1"/>
</dbReference>
<dbReference type="InterPro" id="IPR034660">
    <property type="entry name" value="DinB/YfiT-like"/>
</dbReference>
<keyword evidence="5" id="KW-1185">Reference proteome</keyword>
<dbReference type="RefSeq" id="WP_103310749.1">
    <property type="nucleotide sequence ID" value="NZ_PPPD01000001.1"/>
</dbReference>
<dbReference type="Gene3D" id="1.20.120.450">
    <property type="entry name" value="dinb family like domain"/>
    <property type="match status" value="1"/>
</dbReference>
<evidence type="ECO:0000256" key="3">
    <source>
        <dbReference type="PIRSR" id="PIRSR607837-1"/>
    </source>
</evidence>